<organism evidence="2 3">
    <name type="scientific">Platanthera guangdongensis</name>
    <dbReference type="NCBI Taxonomy" id="2320717"/>
    <lineage>
        <taxon>Eukaryota</taxon>
        <taxon>Viridiplantae</taxon>
        <taxon>Streptophyta</taxon>
        <taxon>Embryophyta</taxon>
        <taxon>Tracheophyta</taxon>
        <taxon>Spermatophyta</taxon>
        <taxon>Magnoliopsida</taxon>
        <taxon>Liliopsida</taxon>
        <taxon>Asparagales</taxon>
        <taxon>Orchidaceae</taxon>
        <taxon>Orchidoideae</taxon>
        <taxon>Orchideae</taxon>
        <taxon>Orchidinae</taxon>
        <taxon>Platanthera</taxon>
    </lineage>
</organism>
<dbReference type="Proteomes" id="UP001412067">
    <property type="component" value="Unassembled WGS sequence"/>
</dbReference>
<evidence type="ECO:0000256" key="1">
    <source>
        <dbReference type="SAM" id="MobiDB-lite"/>
    </source>
</evidence>
<dbReference type="EMBL" id="JBBWWR010000004">
    <property type="protein sequence ID" value="KAK8968187.1"/>
    <property type="molecule type" value="Genomic_DNA"/>
</dbReference>
<proteinExistence type="predicted"/>
<accession>A0ABR2MVE4</accession>
<feature type="region of interest" description="Disordered" evidence="1">
    <location>
        <begin position="29"/>
        <end position="72"/>
    </location>
</feature>
<comment type="caution">
    <text evidence="2">The sequence shown here is derived from an EMBL/GenBank/DDBJ whole genome shotgun (WGS) entry which is preliminary data.</text>
</comment>
<gene>
    <name evidence="2" type="ORF">KSP40_PGU004644</name>
</gene>
<evidence type="ECO:0000313" key="3">
    <source>
        <dbReference type="Proteomes" id="UP001412067"/>
    </source>
</evidence>
<sequence>MQVSPQSSFGVRTRAKTPALQQLQNLLASPATVSPSSSSEAATSRSCFHWRRSPKTPARGPSNPALIPTLSS</sequence>
<reference evidence="2 3" key="1">
    <citation type="journal article" date="2022" name="Nat. Plants">
        <title>Genomes of leafy and leafless Platanthera orchids illuminate the evolution of mycoheterotrophy.</title>
        <authorList>
            <person name="Li M.H."/>
            <person name="Liu K.W."/>
            <person name="Li Z."/>
            <person name="Lu H.C."/>
            <person name="Ye Q.L."/>
            <person name="Zhang D."/>
            <person name="Wang J.Y."/>
            <person name="Li Y.F."/>
            <person name="Zhong Z.M."/>
            <person name="Liu X."/>
            <person name="Yu X."/>
            <person name="Liu D.K."/>
            <person name="Tu X.D."/>
            <person name="Liu B."/>
            <person name="Hao Y."/>
            <person name="Liao X.Y."/>
            <person name="Jiang Y.T."/>
            <person name="Sun W.H."/>
            <person name="Chen J."/>
            <person name="Chen Y.Q."/>
            <person name="Ai Y."/>
            <person name="Zhai J.W."/>
            <person name="Wu S.S."/>
            <person name="Zhou Z."/>
            <person name="Hsiao Y.Y."/>
            <person name="Wu W.L."/>
            <person name="Chen Y.Y."/>
            <person name="Lin Y.F."/>
            <person name="Hsu J.L."/>
            <person name="Li C.Y."/>
            <person name="Wang Z.W."/>
            <person name="Zhao X."/>
            <person name="Zhong W.Y."/>
            <person name="Ma X.K."/>
            <person name="Ma L."/>
            <person name="Huang J."/>
            <person name="Chen G.Z."/>
            <person name="Huang M.Z."/>
            <person name="Huang L."/>
            <person name="Peng D.H."/>
            <person name="Luo Y.B."/>
            <person name="Zou S.Q."/>
            <person name="Chen S.P."/>
            <person name="Lan S."/>
            <person name="Tsai W.C."/>
            <person name="Van de Peer Y."/>
            <person name="Liu Z.J."/>
        </authorList>
    </citation>
    <scope>NUCLEOTIDE SEQUENCE [LARGE SCALE GENOMIC DNA]</scope>
    <source>
        <strain evidence="2">Lor288</strain>
    </source>
</reference>
<evidence type="ECO:0000313" key="2">
    <source>
        <dbReference type="EMBL" id="KAK8968187.1"/>
    </source>
</evidence>
<keyword evidence="3" id="KW-1185">Reference proteome</keyword>
<protein>
    <submittedName>
        <fullName evidence="2">Uncharacterized protein</fullName>
    </submittedName>
</protein>
<name>A0ABR2MVE4_9ASPA</name>
<feature type="compositionally biased region" description="Low complexity" evidence="1">
    <location>
        <begin position="29"/>
        <end position="46"/>
    </location>
</feature>